<dbReference type="PANTHER" id="PTHR46481:SF10">
    <property type="entry name" value="ZINC FINGER BED DOMAIN-CONTAINING PROTEIN 39"/>
    <property type="match status" value="1"/>
</dbReference>
<evidence type="ECO:0000313" key="9">
    <source>
        <dbReference type="Proteomes" id="UP001190700"/>
    </source>
</evidence>
<dbReference type="SUPFAM" id="SSF53098">
    <property type="entry name" value="Ribonuclease H-like"/>
    <property type="match status" value="1"/>
</dbReference>
<evidence type="ECO:0000256" key="1">
    <source>
        <dbReference type="ARBA" id="ARBA00004123"/>
    </source>
</evidence>
<evidence type="ECO:0000256" key="6">
    <source>
        <dbReference type="SAM" id="MobiDB-lite"/>
    </source>
</evidence>
<dbReference type="GO" id="GO:0046983">
    <property type="term" value="F:protein dimerization activity"/>
    <property type="evidence" value="ECO:0007669"/>
    <property type="project" value="InterPro"/>
</dbReference>
<sequence length="194" mass="22329">MYNQFEQRWCVDLHMGILEDYIVSTLLDPRWKNWDFDGSHIFDCDTLTRERALSFLRTAWTDFKPSLAAADSARVSSVASEKRSSGESSFMRRKKKQTSTSAPTPVLKDQLDSYLSLPQEANVEEFDVMLWWNAKAKDLPDVYRMARQFIGCPATTGGVERTFSAAGRMHDDLRKSTEEDTLEHMLRVRIDDCS</sequence>
<gene>
    <name evidence="8" type="ORF">CYMTET_20796</name>
</gene>
<accession>A0AAE0G3B3</accession>
<proteinExistence type="predicted"/>
<organism evidence="8 9">
    <name type="scientific">Cymbomonas tetramitiformis</name>
    <dbReference type="NCBI Taxonomy" id="36881"/>
    <lineage>
        <taxon>Eukaryota</taxon>
        <taxon>Viridiplantae</taxon>
        <taxon>Chlorophyta</taxon>
        <taxon>Pyramimonadophyceae</taxon>
        <taxon>Pyramimonadales</taxon>
        <taxon>Pyramimonadaceae</taxon>
        <taxon>Cymbomonas</taxon>
    </lineage>
</organism>
<evidence type="ECO:0000259" key="7">
    <source>
        <dbReference type="Pfam" id="PF05699"/>
    </source>
</evidence>
<keyword evidence="3" id="KW-0863">Zinc-finger</keyword>
<comment type="subcellular location">
    <subcellularLocation>
        <location evidence="1">Nucleus</location>
    </subcellularLocation>
</comment>
<dbReference type="AlphaFoldDB" id="A0AAE0G3B3"/>
<name>A0AAE0G3B3_9CHLO</name>
<evidence type="ECO:0000313" key="8">
    <source>
        <dbReference type="EMBL" id="KAK3270824.1"/>
    </source>
</evidence>
<keyword evidence="5" id="KW-0539">Nucleus</keyword>
<keyword evidence="2" id="KW-0479">Metal-binding</keyword>
<reference evidence="8 9" key="1">
    <citation type="journal article" date="2015" name="Genome Biol. Evol.">
        <title>Comparative Genomics of a Bacterivorous Green Alga Reveals Evolutionary Causalities and Consequences of Phago-Mixotrophic Mode of Nutrition.</title>
        <authorList>
            <person name="Burns J.A."/>
            <person name="Paasch A."/>
            <person name="Narechania A."/>
            <person name="Kim E."/>
        </authorList>
    </citation>
    <scope>NUCLEOTIDE SEQUENCE [LARGE SCALE GENOMIC DNA]</scope>
    <source>
        <strain evidence="8 9">PLY_AMNH</strain>
    </source>
</reference>
<dbReference type="InterPro" id="IPR012337">
    <property type="entry name" value="RNaseH-like_sf"/>
</dbReference>
<feature type="domain" description="HAT C-terminal dimerisation" evidence="7">
    <location>
        <begin position="111"/>
        <end position="186"/>
    </location>
</feature>
<evidence type="ECO:0000256" key="4">
    <source>
        <dbReference type="ARBA" id="ARBA00022833"/>
    </source>
</evidence>
<keyword evidence="4" id="KW-0862">Zinc</keyword>
<evidence type="ECO:0000256" key="3">
    <source>
        <dbReference type="ARBA" id="ARBA00022771"/>
    </source>
</evidence>
<dbReference type="InterPro" id="IPR008906">
    <property type="entry name" value="HATC_C_dom"/>
</dbReference>
<dbReference type="GO" id="GO:0008270">
    <property type="term" value="F:zinc ion binding"/>
    <property type="evidence" value="ECO:0007669"/>
    <property type="project" value="UniProtKB-KW"/>
</dbReference>
<keyword evidence="9" id="KW-1185">Reference proteome</keyword>
<comment type="caution">
    <text evidence="8">The sequence shown here is derived from an EMBL/GenBank/DDBJ whole genome shotgun (WGS) entry which is preliminary data.</text>
</comment>
<dbReference type="EMBL" id="LGRX02010174">
    <property type="protein sequence ID" value="KAK3270824.1"/>
    <property type="molecule type" value="Genomic_DNA"/>
</dbReference>
<dbReference type="Proteomes" id="UP001190700">
    <property type="component" value="Unassembled WGS sequence"/>
</dbReference>
<feature type="region of interest" description="Disordered" evidence="6">
    <location>
        <begin position="86"/>
        <end position="105"/>
    </location>
</feature>
<evidence type="ECO:0000256" key="2">
    <source>
        <dbReference type="ARBA" id="ARBA00022723"/>
    </source>
</evidence>
<dbReference type="PANTHER" id="PTHR46481">
    <property type="entry name" value="ZINC FINGER BED DOMAIN-CONTAINING PROTEIN 4"/>
    <property type="match status" value="1"/>
</dbReference>
<protein>
    <recommendedName>
        <fullName evidence="7">HAT C-terminal dimerisation domain-containing protein</fullName>
    </recommendedName>
</protein>
<evidence type="ECO:0000256" key="5">
    <source>
        <dbReference type="ARBA" id="ARBA00023242"/>
    </source>
</evidence>
<dbReference type="InterPro" id="IPR052035">
    <property type="entry name" value="ZnF_BED_domain_contain"/>
</dbReference>
<dbReference type="GO" id="GO:0005634">
    <property type="term" value="C:nucleus"/>
    <property type="evidence" value="ECO:0007669"/>
    <property type="project" value="UniProtKB-SubCell"/>
</dbReference>
<dbReference type="Pfam" id="PF05699">
    <property type="entry name" value="Dimer_Tnp_hAT"/>
    <property type="match status" value="1"/>
</dbReference>